<accession>A0AAD7FC64</accession>
<evidence type="ECO:0000313" key="1">
    <source>
        <dbReference type="EMBL" id="KAJ7615335.1"/>
    </source>
</evidence>
<evidence type="ECO:0008006" key="3">
    <source>
        <dbReference type="Google" id="ProtNLM"/>
    </source>
</evidence>
<dbReference type="EMBL" id="JARKIF010000024">
    <property type="protein sequence ID" value="KAJ7615335.1"/>
    <property type="molecule type" value="Genomic_DNA"/>
</dbReference>
<comment type="caution">
    <text evidence="1">The sequence shown here is derived from an EMBL/GenBank/DDBJ whole genome shotgun (WGS) entry which is preliminary data.</text>
</comment>
<gene>
    <name evidence="1" type="ORF">FB45DRAFT_758014</name>
</gene>
<dbReference type="AlphaFoldDB" id="A0AAD7FC64"/>
<evidence type="ECO:0000313" key="2">
    <source>
        <dbReference type="Proteomes" id="UP001221142"/>
    </source>
</evidence>
<name>A0AAD7FC64_9AGAR</name>
<organism evidence="1 2">
    <name type="scientific">Roridomyces roridus</name>
    <dbReference type="NCBI Taxonomy" id="1738132"/>
    <lineage>
        <taxon>Eukaryota</taxon>
        <taxon>Fungi</taxon>
        <taxon>Dikarya</taxon>
        <taxon>Basidiomycota</taxon>
        <taxon>Agaricomycotina</taxon>
        <taxon>Agaricomycetes</taxon>
        <taxon>Agaricomycetidae</taxon>
        <taxon>Agaricales</taxon>
        <taxon>Marasmiineae</taxon>
        <taxon>Mycenaceae</taxon>
        <taxon>Roridomyces</taxon>
    </lineage>
</organism>
<proteinExistence type="predicted"/>
<reference evidence="1" key="1">
    <citation type="submission" date="2023-03" db="EMBL/GenBank/DDBJ databases">
        <title>Massive genome expansion in bonnet fungi (Mycena s.s.) driven by repeated elements and novel gene families across ecological guilds.</title>
        <authorList>
            <consortium name="Lawrence Berkeley National Laboratory"/>
            <person name="Harder C.B."/>
            <person name="Miyauchi S."/>
            <person name="Viragh M."/>
            <person name="Kuo A."/>
            <person name="Thoen E."/>
            <person name="Andreopoulos B."/>
            <person name="Lu D."/>
            <person name="Skrede I."/>
            <person name="Drula E."/>
            <person name="Henrissat B."/>
            <person name="Morin E."/>
            <person name="Kohler A."/>
            <person name="Barry K."/>
            <person name="LaButti K."/>
            <person name="Morin E."/>
            <person name="Salamov A."/>
            <person name="Lipzen A."/>
            <person name="Mereny Z."/>
            <person name="Hegedus B."/>
            <person name="Baldrian P."/>
            <person name="Stursova M."/>
            <person name="Weitz H."/>
            <person name="Taylor A."/>
            <person name="Grigoriev I.V."/>
            <person name="Nagy L.G."/>
            <person name="Martin F."/>
            <person name="Kauserud H."/>
        </authorList>
    </citation>
    <scope>NUCLEOTIDE SEQUENCE</scope>
    <source>
        <strain evidence="1">9284</strain>
    </source>
</reference>
<keyword evidence="2" id="KW-1185">Reference proteome</keyword>
<sequence length="124" mass="13981">MSGNLRTRLAHIESQINAFEIQIARLPADHQAVREELAAVVYPILTLLNEITSEIFLHFARDCEHALRAPVLLSSICSHWRRVALSTPSLWTRFEAASLEENGTQMSVFLELWLSRAGGLPLDM</sequence>
<protein>
    <recommendedName>
        <fullName evidence="3">F-box domain-containing protein</fullName>
    </recommendedName>
</protein>
<dbReference type="Gene3D" id="1.20.1280.50">
    <property type="match status" value="1"/>
</dbReference>
<dbReference type="Proteomes" id="UP001221142">
    <property type="component" value="Unassembled WGS sequence"/>
</dbReference>